<accession>A0A9P6JNR6</accession>
<dbReference type="Gene3D" id="1.20.1070.10">
    <property type="entry name" value="Rhodopsin 7-helix transmembrane proteins"/>
    <property type="match status" value="1"/>
</dbReference>
<feature type="compositionally biased region" description="Basic and acidic residues" evidence="5">
    <location>
        <begin position="337"/>
        <end position="352"/>
    </location>
</feature>
<dbReference type="OrthoDB" id="100006at2759"/>
<gene>
    <name evidence="7" type="ORF">CPB83DRAFT_895778</name>
</gene>
<dbReference type="EMBL" id="MU157866">
    <property type="protein sequence ID" value="KAF9526925.1"/>
    <property type="molecule type" value="Genomic_DNA"/>
</dbReference>
<feature type="transmembrane region" description="Helical" evidence="6">
    <location>
        <begin position="138"/>
        <end position="156"/>
    </location>
</feature>
<evidence type="ECO:0000256" key="4">
    <source>
        <dbReference type="ARBA" id="ARBA00023136"/>
    </source>
</evidence>
<comment type="caution">
    <text evidence="7">The sequence shown here is derived from an EMBL/GenBank/DDBJ whole genome shotgun (WGS) entry which is preliminary data.</text>
</comment>
<dbReference type="PANTHER" id="PTHR23112:SF37">
    <property type="entry name" value="G PROTEIN-COUPLED RECEPTOR GPR1"/>
    <property type="match status" value="1"/>
</dbReference>
<proteinExistence type="predicted"/>
<protein>
    <recommendedName>
        <fullName evidence="9">Glucose receptor Git3 N-terminal domain-containing protein</fullName>
    </recommendedName>
</protein>
<dbReference type="Pfam" id="PF00001">
    <property type="entry name" value="7tm_1"/>
    <property type="match status" value="1"/>
</dbReference>
<dbReference type="Proteomes" id="UP000807306">
    <property type="component" value="Unassembled WGS sequence"/>
</dbReference>
<evidence type="ECO:0000313" key="8">
    <source>
        <dbReference type="Proteomes" id="UP000807306"/>
    </source>
</evidence>
<evidence type="ECO:0000256" key="6">
    <source>
        <dbReference type="SAM" id="Phobius"/>
    </source>
</evidence>
<feature type="transmembrane region" description="Helical" evidence="6">
    <location>
        <begin position="185"/>
        <end position="206"/>
    </location>
</feature>
<keyword evidence="8" id="KW-1185">Reference proteome</keyword>
<keyword evidence="2 6" id="KW-0812">Transmembrane</keyword>
<comment type="subcellular location">
    <subcellularLocation>
        <location evidence="1">Membrane</location>
        <topology evidence="1">Multi-pass membrane protein</topology>
    </subcellularLocation>
</comment>
<dbReference type="CDD" id="cd00637">
    <property type="entry name" value="7tm_classA_rhodopsin-like"/>
    <property type="match status" value="1"/>
</dbReference>
<dbReference type="GO" id="GO:0004930">
    <property type="term" value="F:G protein-coupled receptor activity"/>
    <property type="evidence" value="ECO:0007669"/>
    <property type="project" value="InterPro"/>
</dbReference>
<dbReference type="GO" id="GO:0005886">
    <property type="term" value="C:plasma membrane"/>
    <property type="evidence" value="ECO:0007669"/>
    <property type="project" value="TreeGrafter"/>
</dbReference>
<evidence type="ECO:0008006" key="9">
    <source>
        <dbReference type="Google" id="ProtNLM"/>
    </source>
</evidence>
<evidence type="ECO:0000256" key="5">
    <source>
        <dbReference type="SAM" id="MobiDB-lite"/>
    </source>
</evidence>
<reference evidence="7" key="1">
    <citation type="submission" date="2020-11" db="EMBL/GenBank/DDBJ databases">
        <authorList>
            <consortium name="DOE Joint Genome Institute"/>
            <person name="Ahrendt S."/>
            <person name="Riley R."/>
            <person name="Andreopoulos W."/>
            <person name="Labutti K."/>
            <person name="Pangilinan J."/>
            <person name="Ruiz-Duenas F.J."/>
            <person name="Barrasa J.M."/>
            <person name="Sanchez-Garcia M."/>
            <person name="Camarero S."/>
            <person name="Miyauchi S."/>
            <person name="Serrano A."/>
            <person name="Linde D."/>
            <person name="Babiker R."/>
            <person name="Drula E."/>
            <person name="Ayuso-Fernandez I."/>
            <person name="Pacheco R."/>
            <person name="Padilla G."/>
            <person name="Ferreira P."/>
            <person name="Barriuso J."/>
            <person name="Kellner H."/>
            <person name="Castanera R."/>
            <person name="Alfaro M."/>
            <person name="Ramirez L."/>
            <person name="Pisabarro A.G."/>
            <person name="Kuo A."/>
            <person name="Tritt A."/>
            <person name="Lipzen A."/>
            <person name="He G."/>
            <person name="Yan M."/>
            <person name="Ng V."/>
            <person name="Cullen D."/>
            <person name="Martin F."/>
            <person name="Rosso M.-N."/>
            <person name="Henrissat B."/>
            <person name="Hibbett D."/>
            <person name="Martinez A.T."/>
            <person name="Grigoriev I.V."/>
        </authorList>
    </citation>
    <scope>NUCLEOTIDE SEQUENCE</scope>
    <source>
        <strain evidence="7">CBS 506.95</strain>
    </source>
</reference>
<evidence type="ECO:0000256" key="2">
    <source>
        <dbReference type="ARBA" id="ARBA00022692"/>
    </source>
</evidence>
<sequence>MPSGVIFNFSERVGLLFSIESGIASILASTFVLSFALFKWLKRTVNSWGRGNLMRSDASDSGLFLNLMFADLIQACGWLPNIKWMVDATITDGHLCTAQAVLKQVGLVGTCLTSLAIALHTFGVLVLRWKPSRHLNKAIILCVWVVTALIVIIPAATPRNEPLYGPAGFWCFITPRWKTLQLTGMYLWIWIAAFSMLILYSIMFGVMRGWLNIGGSPNGEAPVDSEEDKQAKAIAKMMLFFPAVYIFTILPNSLARWLTTAGHDIPSEFILFGNTVFGSSGFLNFILFLLTRPAIVIGETITVEHVPNLPLHSPSISKHSYSDTSHMGQLPDFSQGEQREQRQSSHLSDGDVHQPSPTAESPFMYHLAATGRPYGRSKGAQLALEDDDESYGRLPS</sequence>
<feature type="region of interest" description="Disordered" evidence="5">
    <location>
        <begin position="317"/>
        <end position="396"/>
    </location>
</feature>
<keyword evidence="3 6" id="KW-1133">Transmembrane helix</keyword>
<dbReference type="AlphaFoldDB" id="A0A9P6JNR6"/>
<feature type="transmembrane region" description="Helical" evidence="6">
    <location>
        <begin position="239"/>
        <end position="258"/>
    </location>
</feature>
<dbReference type="GO" id="GO:0007189">
    <property type="term" value="P:adenylate cyclase-activating G protein-coupled receptor signaling pathway"/>
    <property type="evidence" value="ECO:0007669"/>
    <property type="project" value="TreeGrafter"/>
</dbReference>
<feature type="compositionally biased region" description="Polar residues" evidence="5">
    <location>
        <begin position="317"/>
        <end position="327"/>
    </location>
</feature>
<dbReference type="InterPro" id="IPR000276">
    <property type="entry name" value="GPCR_Rhodpsn"/>
</dbReference>
<name>A0A9P6JNR6_9AGAR</name>
<feature type="transmembrane region" description="Helical" evidence="6">
    <location>
        <begin position="15"/>
        <end position="41"/>
    </location>
</feature>
<feature type="transmembrane region" description="Helical" evidence="6">
    <location>
        <begin position="100"/>
        <end position="126"/>
    </location>
</feature>
<evidence type="ECO:0000256" key="1">
    <source>
        <dbReference type="ARBA" id="ARBA00004141"/>
    </source>
</evidence>
<evidence type="ECO:0000313" key="7">
    <source>
        <dbReference type="EMBL" id="KAF9526925.1"/>
    </source>
</evidence>
<dbReference type="PANTHER" id="PTHR23112">
    <property type="entry name" value="G PROTEIN-COUPLED RECEPTOR 157-RELATED"/>
    <property type="match status" value="1"/>
</dbReference>
<feature type="transmembrane region" description="Helical" evidence="6">
    <location>
        <begin position="62"/>
        <end position="80"/>
    </location>
</feature>
<keyword evidence="4 6" id="KW-0472">Membrane</keyword>
<organism evidence="7 8">
    <name type="scientific">Crepidotus variabilis</name>
    <dbReference type="NCBI Taxonomy" id="179855"/>
    <lineage>
        <taxon>Eukaryota</taxon>
        <taxon>Fungi</taxon>
        <taxon>Dikarya</taxon>
        <taxon>Basidiomycota</taxon>
        <taxon>Agaricomycotina</taxon>
        <taxon>Agaricomycetes</taxon>
        <taxon>Agaricomycetidae</taxon>
        <taxon>Agaricales</taxon>
        <taxon>Agaricineae</taxon>
        <taxon>Crepidotaceae</taxon>
        <taxon>Crepidotus</taxon>
    </lineage>
</organism>
<evidence type="ECO:0000256" key="3">
    <source>
        <dbReference type="ARBA" id="ARBA00022989"/>
    </source>
</evidence>
<feature type="transmembrane region" description="Helical" evidence="6">
    <location>
        <begin position="270"/>
        <end position="290"/>
    </location>
</feature>
<dbReference type="SUPFAM" id="SSF81321">
    <property type="entry name" value="Family A G protein-coupled receptor-like"/>
    <property type="match status" value="1"/>
</dbReference>